<evidence type="ECO:0000313" key="2">
    <source>
        <dbReference type="Proteomes" id="UP000538670"/>
    </source>
</evidence>
<name>A0A7W6ADR0_9SPHN</name>
<proteinExistence type="predicted"/>
<accession>A0A7W6ADR0</accession>
<dbReference type="RefSeq" id="WP_183951972.1">
    <property type="nucleotide sequence ID" value="NZ_JACIDH010000009.1"/>
</dbReference>
<organism evidence="1 2">
    <name type="scientific">Sphingomonas pseudosanguinis</name>
    <dbReference type="NCBI Taxonomy" id="413712"/>
    <lineage>
        <taxon>Bacteria</taxon>
        <taxon>Pseudomonadati</taxon>
        <taxon>Pseudomonadota</taxon>
        <taxon>Alphaproteobacteria</taxon>
        <taxon>Sphingomonadales</taxon>
        <taxon>Sphingomonadaceae</taxon>
        <taxon>Sphingomonas</taxon>
    </lineage>
</organism>
<dbReference type="EMBL" id="JACIDH010000009">
    <property type="protein sequence ID" value="MBB3879820.1"/>
    <property type="molecule type" value="Genomic_DNA"/>
</dbReference>
<keyword evidence="2" id="KW-1185">Reference proteome</keyword>
<evidence type="ECO:0000313" key="1">
    <source>
        <dbReference type="EMBL" id="MBB3879820.1"/>
    </source>
</evidence>
<protein>
    <submittedName>
        <fullName evidence="1">Uncharacterized protein</fullName>
    </submittedName>
</protein>
<comment type="caution">
    <text evidence="1">The sequence shown here is derived from an EMBL/GenBank/DDBJ whole genome shotgun (WGS) entry which is preliminary data.</text>
</comment>
<reference evidence="1 2" key="1">
    <citation type="submission" date="2020-08" db="EMBL/GenBank/DDBJ databases">
        <title>Genomic Encyclopedia of Type Strains, Phase IV (KMG-IV): sequencing the most valuable type-strain genomes for metagenomic binning, comparative biology and taxonomic classification.</title>
        <authorList>
            <person name="Goeker M."/>
        </authorList>
    </citation>
    <scope>NUCLEOTIDE SEQUENCE [LARGE SCALE GENOMIC DNA]</scope>
    <source>
        <strain evidence="1 2">DSM 19512</strain>
    </source>
</reference>
<sequence>MALHFVGFRGDEYTPAVQVFGQPDFIHIGWDRWAKAEVFPGDVAIFATGTAEDEPSAYSYPDIREG</sequence>
<dbReference type="Proteomes" id="UP000538670">
    <property type="component" value="Unassembled WGS sequence"/>
</dbReference>
<dbReference type="AlphaFoldDB" id="A0A7W6ADR0"/>
<gene>
    <name evidence="1" type="ORF">GGR48_002254</name>
</gene>